<gene>
    <name evidence="2" type="ORF">EWH70_08750</name>
</gene>
<proteinExistence type="predicted"/>
<dbReference type="EMBL" id="SFCC01000004">
    <property type="protein sequence ID" value="RZQ64077.1"/>
    <property type="molecule type" value="Genomic_DNA"/>
</dbReference>
<keyword evidence="3" id="KW-1185">Reference proteome</keyword>
<evidence type="ECO:0000313" key="2">
    <source>
        <dbReference type="EMBL" id="RZQ64077.1"/>
    </source>
</evidence>
<dbReference type="Pfam" id="PF00550">
    <property type="entry name" value="PP-binding"/>
    <property type="match status" value="1"/>
</dbReference>
<sequence>MTAANHVDELRTLICRTLGLDPSELTPSTPFDELGISSRQRVHLLATVEVHFDVALDLDQLDRLVDVDAVAEMIAEAQAAKRTTG</sequence>
<accession>A0A4Q7JA11</accession>
<name>A0A4Q7JA11_9PSEU</name>
<dbReference type="Gene3D" id="1.10.1200.10">
    <property type="entry name" value="ACP-like"/>
    <property type="match status" value="1"/>
</dbReference>
<dbReference type="SUPFAM" id="SSF47336">
    <property type="entry name" value="ACP-like"/>
    <property type="match status" value="1"/>
</dbReference>
<dbReference type="PROSITE" id="PS50075">
    <property type="entry name" value="CARRIER"/>
    <property type="match status" value="1"/>
</dbReference>
<reference evidence="2 3" key="1">
    <citation type="submission" date="2019-02" db="EMBL/GenBank/DDBJ databases">
        <title>Draft genome sequence of Amycolatopsis sp. 8-3EHSu isolated from roots of Suaeda maritima.</title>
        <authorList>
            <person name="Duangmal K."/>
            <person name="Chantavorakit T."/>
        </authorList>
    </citation>
    <scope>NUCLEOTIDE SEQUENCE [LARGE SCALE GENOMIC DNA]</scope>
    <source>
        <strain evidence="2 3">8-3EHSu</strain>
    </source>
</reference>
<comment type="caution">
    <text evidence="2">The sequence shown here is derived from an EMBL/GenBank/DDBJ whole genome shotgun (WGS) entry which is preliminary data.</text>
</comment>
<dbReference type="InterPro" id="IPR036736">
    <property type="entry name" value="ACP-like_sf"/>
</dbReference>
<evidence type="ECO:0000313" key="3">
    <source>
        <dbReference type="Proteomes" id="UP000292003"/>
    </source>
</evidence>
<dbReference type="InterPro" id="IPR009081">
    <property type="entry name" value="PP-bd_ACP"/>
</dbReference>
<protein>
    <submittedName>
        <fullName evidence="2">Acyl carrier protein</fullName>
    </submittedName>
</protein>
<feature type="domain" description="Carrier" evidence="1">
    <location>
        <begin position="1"/>
        <end position="78"/>
    </location>
</feature>
<dbReference type="AlphaFoldDB" id="A0A4Q7JA11"/>
<dbReference type="RefSeq" id="WP_130474795.1">
    <property type="nucleotide sequence ID" value="NZ_SFCC01000004.1"/>
</dbReference>
<evidence type="ECO:0000259" key="1">
    <source>
        <dbReference type="PROSITE" id="PS50075"/>
    </source>
</evidence>
<dbReference type="Proteomes" id="UP000292003">
    <property type="component" value="Unassembled WGS sequence"/>
</dbReference>
<organism evidence="2 3">
    <name type="scientific">Amycolatopsis suaedae</name>
    <dbReference type="NCBI Taxonomy" id="2510978"/>
    <lineage>
        <taxon>Bacteria</taxon>
        <taxon>Bacillati</taxon>
        <taxon>Actinomycetota</taxon>
        <taxon>Actinomycetes</taxon>
        <taxon>Pseudonocardiales</taxon>
        <taxon>Pseudonocardiaceae</taxon>
        <taxon>Amycolatopsis</taxon>
    </lineage>
</organism>
<dbReference type="OrthoDB" id="3628001at2"/>